<dbReference type="AlphaFoldDB" id="A0A0F9EFS2"/>
<reference evidence="1" key="1">
    <citation type="journal article" date="2015" name="Nature">
        <title>Complex archaea that bridge the gap between prokaryotes and eukaryotes.</title>
        <authorList>
            <person name="Spang A."/>
            <person name="Saw J.H."/>
            <person name="Jorgensen S.L."/>
            <person name="Zaremba-Niedzwiedzka K."/>
            <person name="Martijn J."/>
            <person name="Lind A.E."/>
            <person name="van Eijk R."/>
            <person name="Schleper C."/>
            <person name="Guy L."/>
            <person name="Ettema T.J."/>
        </authorList>
    </citation>
    <scope>NUCLEOTIDE SEQUENCE</scope>
</reference>
<gene>
    <name evidence="1" type="ORF">LCGC14_2081470</name>
</gene>
<protein>
    <submittedName>
        <fullName evidence="1">Uncharacterized protein</fullName>
    </submittedName>
</protein>
<comment type="caution">
    <text evidence="1">The sequence shown here is derived from an EMBL/GenBank/DDBJ whole genome shotgun (WGS) entry which is preliminary data.</text>
</comment>
<proteinExistence type="predicted"/>
<evidence type="ECO:0000313" key="1">
    <source>
        <dbReference type="EMBL" id="KKL72784.1"/>
    </source>
</evidence>
<accession>A0A0F9EFS2</accession>
<organism evidence="1">
    <name type="scientific">marine sediment metagenome</name>
    <dbReference type="NCBI Taxonomy" id="412755"/>
    <lineage>
        <taxon>unclassified sequences</taxon>
        <taxon>metagenomes</taxon>
        <taxon>ecological metagenomes</taxon>
    </lineage>
</organism>
<dbReference type="EMBL" id="LAZR01025163">
    <property type="protein sequence ID" value="KKL72784.1"/>
    <property type="molecule type" value="Genomic_DNA"/>
</dbReference>
<sequence length="47" mass="5568">MKLKCPRKTCKNEWEYTGDKKPNKNFAVYVCCPICRTSVKLEEVKEK</sequence>
<name>A0A0F9EFS2_9ZZZZ</name>